<feature type="binding site" evidence="6">
    <location>
        <position position="211"/>
    </location>
    <ligand>
        <name>a divalent metal cation</name>
        <dbReference type="ChEBI" id="CHEBI:60240"/>
        <label>2</label>
        <note>catalytic</note>
    </ligand>
</feature>
<feature type="binding site" evidence="6">
    <location>
        <position position="148"/>
    </location>
    <ligand>
        <name>a divalent metal cation</name>
        <dbReference type="ChEBI" id="CHEBI:60240"/>
        <label>2</label>
        <note>catalytic</note>
    </ligand>
</feature>
<evidence type="ECO:0000256" key="2">
    <source>
        <dbReference type="ARBA" id="ARBA00022438"/>
    </source>
</evidence>
<dbReference type="Proteomes" id="UP000045545">
    <property type="component" value="Unassembled WGS sequence"/>
</dbReference>
<dbReference type="Gene3D" id="3.90.230.10">
    <property type="entry name" value="Creatinase/methionine aminopeptidase superfamily"/>
    <property type="match status" value="1"/>
</dbReference>
<proteinExistence type="inferred from homology"/>
<evidence type="ECO:0000256" key="1">
    <source>
        <dbReference type="ARBA" id="ARBA00002521"/>
    </source>
</evidence>
<feature type="binding site" evidence="6">
    <location>
        <position position="244"/>
    </location>
    <ligand>
        <name>a divalent metal cation</name>
        <dbReference type="ChEBI" id="CHEBI:60240"/>
        <label>2</label>
        <note>catalytic</note>
    </ligand>
</feature>
<dbReference type="EMBL" id="CGIH01000013">
    <property type="protein sequence ID" value="CFX26112.1"/>
    <property type="molecule type" value="Genomic_DNA"/>
</dbReference>
<dbReference type="STRING" id="690567.867"/>
<organism evidence="9 10">
    <name type="scientific">Syntrophomonas zehnderi OL-4</name>
    <dbReference type="NCBI Taxonomy" id="690567"/>
    <lineage>
        <taxon>Bacteria</taxon>
        <taxon>Bacillati</taxon>
        <taxon>Bacillota</taxon>
        <taxon>Clostridia</taxon>
        <taxon>Eubacteriales</taxon>
        <taxon>Syntrophomonadaceae</taxon>
        <taxon>Syntrophomonas</taxon>
    </lineage>
</organism>
<dbReference type="GO" id="GO:0070006">
    <property type="term" value="F:metalloaminopeptidase activity"/>
    <property type="evidence" value="ECO:0007669"/>
    <property type="project" value="UniProtKB-UniRule"/>
</dbReference>
<reference evidence="9 10" key="1">
    <citation type="submission" date="2015-03" db="EMBL/GenBank/DDBJ databases">
        <authorList>
            <person name="Murphy D."/>
        </authorList>
    </citation>
    <scope>NUCLEOTIDE SEQUENCE [LARGE SCALE GENOMIC DNA]</scope>
    <source>
        <strain evidence="9 10">OL-4</strain>
    </source>
</reference>
<comment type="function">
    <text evidence="1 6">Removes the N-terminal methionine from nascent proteins. The N-terminal methionine is often cleaved when the second residue in the primary sequence is small and uncharged (Met-Ala-, Cys, Gly, Pro, Ser, Thr, or Val). Requires deformylation of the N(alpha)-formylated initiator methionine before it can be hydrolyzed.</text>
</comment>
<dbReference type="PANTHER" id="PTHR43330:SF8">
    <property type="entry name" value="METHIONINE AMINOPEPTIDASE 1D, MITOCHONDRIAL"/>
    <property type="match status" value="1"/>
</dbReference>
<feature type="binding site" evidence="6">
    <location>
        <position position="275"/>
    </location>
    <ligand>
        <name>a divalent metal cation</name>
        <dbReference type="ChEBI" id="CHEBI:60240"/>
        <label>2</label>
        <note>catalytic</note>
    </ligand>
</feature>
<dbReference type="Gene3D" id="3.10.450.50">
    <property type="match status" value="1"/>
</dbReference>
<dbReference type="NCBIfam" id="TIGR00500">
    <property type="entry name" value="met_pdase_I"/>
    <property type="match status" value="1"/>
</dbReference>
<dbReference type="PANTHER" id="PTHR43330">
    <property type="entry name" value="METHIONINE AMINOPEPTIDASE"/>
    <property type="match status" value="1"/>
</dbReference>
<gene>
    <name evidence="6" type="primary">map</name>
    <name evidence="9" type="ORF">867</name>
</gene>
<keyword evidence="4 6" id="KW-0479">Metal-binding</keyword>
<evidence type="ECO:0000259" key="8">
    <source>
        <dbReference type="Pfam" id="PF00557"/>
    </source>
</evidence>
<comment type="subunit">
    <text evidence="6">Monomer.</text>
</comment>
<dbReference type="SUPFAM" id="SSF55920">
    <property type="entry name" value="Creatinase/aminopeptidase"/>
    <property type="match status" value="1"/>
</dbReference>
<evidence type="ECO:0000256" key="5">
    <source>
        <dbReference type="ARBA" id="ARBA00022801"/>
    </source>
</evidence>
<feature type="binding site" evidence="6">
    <location>
        <position position="275"/>
    </location>
    <ligand>
        <name>a divalent metal cation</name>
        <dbReference type="ChEBI" id="CHEBI:60240"/>
        <label>1</label>
    </ligand>
</feature>
<feature type="binding site" evidence="6">
    <location>
        <position position="137"/>
    </location>
    <ligand>
        <name>a divalent metal cation</name>
        <dbReference type="ChEBI" id="CHEBI:60240"/>
        <label>1</label>
    </ligand>
</feature>
<dbReference type="HAMAP" id="MF_01974">
    <property type="entry name" value="MetAP_1"/>
    <property type="match status" value="1"/>
</dbReference>
<accession>A0A0E3W2W1</accession>
<dbReference type="GO" id="GO:0004239">
    <property type="term" value="F:initiator methionyl aminopeptidase activity"/>
    <property type="evidence" value="ECO:0007669"/>
    <property type="project" value="UniProtKB-UniRule"/>
</dbReference>
<comment type="catalytic activity">
    <reaction evidence="6 7">
        <text>Release of N-terminal amino acids, preferentially methionine, from peptides and arylamides.</text>
        <dbReference type="EC" id="3.4.11.18"/>
    </reaction>
</comment>
<keyword evidence="10" id="KW-1185">Reference proteome</keyword>
<dbReference type="PRINTS" id="PR00599">
    <property type="entry name" value="MAPEPTIDASE"/>
</dbReference>
<evidence type="ECO:0000256" key="4">
    <source>
        <dbReference type="ARBA" id="ARBA00022723"/>
    </source>
</evidence>
<keyword evidence="5 6" id="KW-0378">Hydrolase</keyword>
<dbReference type="InterPro" id="IPR036005">
    <property type="entry name" value="Creatinase/aminopeptidase-like"/>
</dbReference>
<dbReference type="AlphaFoldDB" id="A0A0E3W2W1"/>
<dbReference type="Pfam" id="PF02810">
    <property type="entry name" value="SEC-C"/>
    <property type="match status" value="1"/>
</dbReference>
<name>A0A0E3W2W1_9FIRM</name>
<evidence type="ECO:0000313" key="10">
    <source>
        <dbReference type="Proteomes" id="UP000045545"/>
    </source>
</evidence>
<comment type="similarity">
    <text evidence="6">Belongs to the peptidase M24A family. Methionine aminopeptidase type 1 subfamily.</text>
</comment>
<evidence type="ECO:0000256" key="3">
    <source>
        <dbReference type="ARBA" id="ARBA00022670"/>
    </source>
</evidence>
<protein>
    <recommendedName>
        <fullName evidence="6 7">Methionine aminopeptidase</fullName>
        <shortName evidence="6">MAP</shortName>
        <shortName evidence="6">MetAP</shortName>
        <ecNumber evidence="6 7">3.4.11.18</ecNumber>
    </recommendedName>
    <alternativeName>
        <fullName evidence="6">Peptidase M</fullName>
    </alternativeName>
</protein>
<dbReference type="InterPro" id="IPR001714">
    <property type="entry name" value="Pept_M24_MAP"/>
</dbReference>
<dbReference type="OrthoDB" id="9802055at2"/>
<keyword evidence="3 6" id="KW-0645">Protease</keyword>
<dbReference type="InterPro" id="IPR000994">
    <property type="entry name" value="Pept_M24"/>
</dbReference>
<feature type="binding site" evidence="6">
    <location>
        <position position="148"/>
    </location>
    <ligand>
        <name>a divalent metal cation</name>
        <dbReference type="ChEBI" id="CHEBI:60240"/>
        <label>1</label>
    </ligand>
</feature>
<dbReference type="Pfam" id="PF00557">
    <property type="entry name" value="Peptidase_M24"/>
    <property type="match status" value="1"/>
</dbReference>
<dbReference type="RefSeq" id="WP_046496213.1">
    <property type="nucleotide sequence ID" value="NZ_CGIH01000013.1"/>
</dbReference>
<feature type="binding site" evidence="6">
    <location>
        <position position="120"/>
    </location>
    <ligand>
        <name>substrate</name>
    </ligand>
</feature>
<feature type="domain" description="Peptidase M24" evidence="8">
    <location>
        <begin position="54"/>
        <end position="282"/>
    </location>
</feature>
<keyword evidence="2 6" id="KW-0031">Aminopeptidase</keyword>
<feature type="binding site" evidence="6">
    <location>
        <position position="218"/>
    </location>
    <ligand>
        <name>substrate</name>
    </ligand>
</feature>
<dbReference type="InterPro" id="IPR004027">
    <property type="entry name" value="SEC_C_motif"/>
</dbReference>
<sequence>MKISKINRNDLCWCNSGKKYKKCHLEQDTRLEELALAGYEVPSRGMIKTPEQIEGIRRSSQLSKTILDNLEEIIRPGISTEEIDRYVHEYTLSCGAHPAPLNYKGYPRSVCTSINEVICHGIPDDRQLKDGDIVNVDVTCILNGYYGDTSRMFLIGNPSPKAQELVKVARECLYLGIEQVKPFHRIGHIAYAIEQHANKYGFSVVQDFGGHGVGIAFHEEPFVQHFGSQEDGMVLVPNMVFTIEPMINAGSYKTKILADGWTTITVDGSLSAQWEHTVRVTDTGVEVLSL</sequence>
<evidence type="ECO:0000256" key="6">
    <source>
        <dbReference type="HAMAP-Rule" id="MF_01974"/>
    </source>
</evidence>
<comment type="cofactor">
    <cofactor evidence="6">
        <name>Co(2+)</name>
        <dbReference type="ChEBI" id="CHEBI:48828"/>
    </cofactor>
    <cofactor evidence="6">
        <name>Zn(2+)</name>
        <dbReference type="ChEBI" id="CHEBI:29105"/>
    </cofactor>
    <cofactor evidence="6">
        <name>Mn(2+)</name>
        <dbReference type="ChEBI" id="CHEBI:29035"/>
    </cofactor>
    <cofactor evidence="6">
        <name>Fe(2+)</name>
        <dbReference type="ChEBI" id="CHEBI:29033"/>
    </cofactor>
    <text evidence="6">Binds 2 divalent metal cations per subunit. Has a high-affinity and a low affinity metal-binding site. The true nature of the physiological cofactor is under debate. The enzyme is active with cobalt, zinc, manganese or divalent iron ions. Most likely, methionine aminopeptidases function as mononuclear Fe(2+)-metalloproteases under physiological conditions, and the catalytically relevant metal-binding site has been assigned to the histidine-containing high-affinity site.</text>
</comment>
<dbReference type="PROSITE" id="PS00680">
    <property type="entry name" value="MAP_1"/>
    <property type="match status" value="1"/>
</dbReference>
<dbReference type="EC" id="3.4.11.18" evidence="6 7"/>
<dbReference type="GO" id="GO:0006508">
    <property type="term" value="P:proteolysis"/>
    <property type="evidence" value="ECO:0007669"/>
    <property type="project" value="UniProtKB-KW"/>
</dbReference>
<dbReference type="CDD" id="cd01086">
    <property type="entry name" value="MetAP1"/>
    <property type="match status" value="1"/>
</dbReference>
<dbReference type="SUPFAM" id="SSF103642">
    <property type="entry name" value="Sec-C motif"/>
    <property type="match status" value="1"/>
</dbReference>
<dbReference type="GO" id="GO:0046872">
    <property type="term" value="F:metal ion binding"/>
    <property type="evidence" value="ECO:0007669"/>
    <property type="project" value="UniProtKB-UniRule"/>
</dbReference>
<evidence type="ECO:0000256" key="7">
    <source>
        <dbReference type="RuleBase" id="RU003653"/>
    </source>
</evidence>
<dbReference type="InterPro" id="IPR002467">
    <property type="entry name" value="Pept_M24A_MAP1"/>
</dbReference>
<dbReference type="NCBIfam" id="NF008970">
    <property type="entry name" value="PRK12318.1"/>
    <property type="match status" value="1"/>
</dbReference>
<evidence type="ECO:0000313" key="9">
    <source>
        <dbReference type="EMBL" id="CFX26112.1"/>
    </source>
</evidence>